<evidence type="ECO:0000313" key="3">
    <source>
        <dbReference type="EMBL" id="PWJ21549.1"/>
    </source>
</evidence>
<evidence type="ECO:0008006" key="5">
    <source>
        <dbReference type="Google" id="ProtNLM"/>
    </source>
</evidence>
<keyword evidence="4" id="KW-1185">Reference proteome</keyword>
<evidence type="ECO:0000313" key="4">
    <source>
        <dbReference type="Proteomes" id="UP000245845"/>
    </source>
</evidence>
<feature type="signal peptide" evidence="2">
    <location>
        <begin position="1"/>
        <end position="25"/>
    </location>
</feature>
<gene>
    <name evidence="3" type="ORF">A8806_11939</name>
</gene>
<keyword evidence="2" id="KW-0732">Signal</keyword>
<dbReference type="AlphaFoldDB" id="A0A2Y9BL93"/>
<reference evidence="3 4" key="1">
    <citation type="submission" date="2018-05" db="EMBL/GenBank/DDBJ databases">
        <title>The Hungate 1000. A catalogue of reference genomes from the rumen microbiome.</title>
        <authorList>
            <person name="Kelly W."/>
        </authorList>
    </citation>
    <scope>NUCLEOTIDE SEQUENCE [LARGE SCALE GENOMIC DNA]</scope>
    <source>
        <strain evidence="3 4">NLAE-zl-C242</strain>
    </source>
</reference>
<accession>A0A2Y9BL93</accession>
<dbReference type="Proteomes" id="UP000245845">
    <property type="component" value="Unassembled WGS sequence"/>
</dbReference>
<sequence>MKKTAFVLVSVILMSLLGAYGTTDAEEEKEQKQRIQSTEENDTEDRNTETGCSRFWKNTTFPVRQSFPSAPTAAVHWGEVRVILPAWYQMTSFLTAWL</sequence>
<comment type="caution">
    <text evidence="3">The sequence shown here is derived from an EMBL/GenBank/DDBJ whole genome shotgun (WGS) entry which is preliminary data.</text>
</comment>
<dbReference type="EMBL" id="QGDL01000019">
    <property type="protein sequence ID" value="PWJ21549.1"/>
    <property type="molecule type" value="Genomic_DNA"/>
</dbReference>
<protein>
    <recommendedName>
        <fullName evidence="5">Secreted protein</fullName>
    </recommendedName>
</protein>
<evidence type="ECO:0000256" key="2">
    <source>
        <dbReference type="SAM" id="SignalP"/>
    </source>
</evidence>
<evidence type="ECO:0000256" key="1">
    <source>
        <dbReference type="SAM" id="MobiDB-lite"/>
    </source>
</evidence>
<feature type="region of interest" description="Disordered" evidence="1">
    <location>
        <begin position="27"/>
        <end position="51"/>
    </location>
</feature>
<feature type="chain" id="PRO_5043162207" description="Secreted protein" evidence="2">
    <location>
        <begin position="26"/>
        <end position="98"/>
    </location>
</feature>
<organism evidence="3 4">
    <name type="scientific">Faecalicatena orotica</name>
    <dbReference type="NCBI Taxonomy" id="1544"/>
    <lineage>
        <taxon>Bacteria</taxon>
        <taxon>Bacillati</taxon>
        <taxon>Bacillota</taxon>
        <taxon>Clostridia</taxon>
        <taxon>Lachnospirales</taxon>
        <taxon>Lachnospiraceae</taxon>
        <taxon>Faecalicatena</taxon>
    </lineage>
</organism>
<dbReference type="RefSeq" id="WP_242996251.1">
    <property type="nucleotide sequence ID" value="NZ_BAAACK010000002.1"/>
</dbReference>
<name>A0A2Y9BL93_9FIRM</name>
<proteinExistence type="predicted"/>